<proteinExistence type="predicted"/>
<gene>
    <name evidence="1" type="ORF">METZ01_LOCUS394682</name>
</gene>
<dbReference type="EMBL" id="UINC01149386">
    <property type="protein sequence ID" value="SVD41828.1"/>
    <property type="molecule type" value="Genomic_DNA"/>
</dbReference>
<protein>
    <submittedName>
        <fullName evidence="1">Uncharacterized protein</fullName>
    </submittedName>
</protein>
<evidence type="ECO:0000313" key="1">
    <source>
        <dbReference type="EMBL" id="SVD41828.1"/>
    </source>
</evidence>
<reference evidence="1" key="1">
    <citation type="submission" date="2018-05" db="EMBL/GenBank/DDBJ databases">
        <authorList>
            <person name="Lanie J.A."/>
            <person name="Ng W.-L."/>
            <person name="Kazmierczak K.M."/>
            <person name="Andrzejewski T.M."/>
            <person name="Davidsen T.M."/>
            <person name="Wayne K.J."/>
            <person name="Tettelin H."/>
            <person name="Glass J.I."/>
            <person name="Rusch D."/>
            <person name="Podicherti R."/>
            <person name="Tsui H.-C.T."/>
            <person name="Winkler M.E."/>
        </authorList>
    </citation>
    <scope>NUCLEOTIDE SEQUENCE</scope>
</reference>
<dbReference type="GO" id="GO:0016747">
    <property type="term" value="F:acyltransferase activity, transferring groups other than amino-acyl groups"/>
    <property type="evidence" value="ECO:0007669"/>
    <property type="project" value="InterPro"/>
</dbReference>
<sequence length="67" mass="7706">MNIKLSVDTLGSETPLSELISGLNDSSIKNENYFFYLFGNKNYIKKELDNHKSLIKNVQIVHCEDEI</sequence>
<dbReference type="InterPro" id="IPR003664">
    <property type="entry name" value="FA_synthesis"/>
</dbReference>
<feature type="non-terminal residue" evidence="1">
    <location>
        <position position="67"/>
    </location>
</feature>
<dbReference type="AlphaFoldDB" id="A0A382V7D2"/>
<dbReference type="GO" id="GO:0006633">
    <property type="term" value="P:fatty acid biosynthetic process"/>
    <property type="evidence" value="ECO:0007669"/>
    <property type="project" value="InterPro"/>
</dbReference>
<dbReference type="Gene3D" id="3.40.718.10">
    <property type="entry name" value="Isopropylmalate Dehydrogenase"/>
    <property type="match status" value="1"/>
</dbReference>
<organism evidence="1">
    <name type="scientific">marine metagenome</name>
    <dbReference type="NCBI Taxonomy" id="408172"/>
    <lineage>
        <taxon>unclassified sequences</taxon>
        <taxon>metagenomes</taxon>
        <taxon>ecological metagenomes</taxon>
    </lineage>
</organism>
<dbReference type="Pfam" id="PF02504">
    <property type="entry name" value="FA_synthesis"/>
    <property type="match status" value="1"/>
</dbReference>
<accession>A0A382V7D2</accession>
<name>A0A382V7D2_9ZZZZ</name>